<sequence length="195" mass="18802">MKTSRVLSRAAAALTLATVAGTAAAHPGHATSLADGLAHPFLGLDHLLAMVAVGLWSARALPAARRWQAPAVFVAAMLAAALAALGGVALPGVEVAIAASVMLCGVLVALGRRMSPNAGLALVALAALAHGLAHGAEAPAGGFAAFAAGFVAATAALHGAGLALAVRAQRLPALAWTVTGAALGAGGLAMLAARL</sequence>
<evidence type="ECO:0000313" key="4">
    <source>
        <dbReference type="Proteomes" id="UP000574067"/>
    </source>
</evidence>
<dbReference type="Proteomes" id="UP000574067">
    <property type="component" value="Unassembled WGS sequence"/>
</dbReference>
<accession>A0A848F8Q2</accession>
<dbReference type="AlphaFoldDB" id="A0A848F8Q2"/>
<keyword evidence="1" id="KW-1133">Transmembrane helix</keyword>
<evidence type="ECO:0000256" key="2">
    <source>
        <dbReference type="SAM" id="SignalP"/>
    </source>
</evidence>
<dbReference type="EMBL" id="JABBFW010000007">
    <property type="protein sequence ID" value="NML15732.1"/>
    <property type="molecule type" value="Genomic_DNA"/>
</dbReference>
<proteinExistence type="predicted"/>
<name>A0A848F8Q2_9BURK</name>
<keyword evidence="1" id="KW-0812">Transmembrane</keyword>
<keyword evidence="2" id="KW-0732">Signal</keyword>
<protein>
    <submittedName>
        <fullName evidence="3">Urease accessory protein UreJ</fullName>
    </submittedName>
</protein>
<reference evidence="3 4" key="1">
    <citation type="submission" date="2020-04" db="EMBL/GenBank/DDBJ databases">
        <title>Azohydromonas sp. isolated from soil.</title>
        <authorList>
            <person name="Dahal R.H."/>
        </authorList>
    </citation>
    <scope>NUCLEOTIDE SEQUENCE [LARGE SCALE GENOMIC DNA]</scope>
    <source>
        <strain evidence="3 4">G-1-1-14</strain>
    </source>
</reference>
<feature type="chain" id="PRO_5032703715" evidence="2">
    <location>
        <begin position="26"/>
        <end position="195"/>
    </location>
</feature>
<feature type="transmembrane region" description="Helical" evidence="1">
    <location>
        <begin position="95"/>
        <end position="111"/>
    </location>
</feature>
<dbReference type="PIRSF" id="PIRSF016919">
    <property type="entry name" value="HupE_UreJ"/>
    <property type="match status" value="1"/>
</dbReference>
<feature type="transmembrane region" description="Helical" evidence="1">
    <location>
        <begin position="173"/>
        <end position="193"/>
    </location>
</feature>
<gene>
    <name evidence="3" type="ORF">HHL10_12200</name>
</gene>
<dbReference type="InterPro" id="IPR007038">
    <property type="entry name" value="HupE_UreJ"/>
</dbReference>
<comment type="caution">
    <text evidence="3">The sequence shown here is derived from an EMBL/GenBank/DDBJ whole genome shotgun (WGS) entry which is preliminary data.</text>
</comment>
<keyword evidence="4" id="KW-1185">Reference proteome</keyword>
<feature type="transmembrane region" description="Helical" evidence="1">
    <location>
        <begin position="70"/>
        <end position="89"/>
    </location>
</feature>
<feature type="transmembrane region" description="Helical" evidence="1">
    <location>
        <begin position="142"/>
        <end position="166"/>
    </location>
</feature>
<keyword evidence="1" id="KW-0472">Membrane</keyword>
<feature type="transmembrane region" description="Helical" evidence="1">
    <location>
        <begin position="41"/>
        <end position="58"/>
    </location>
</feature>
<dbReference type="Pfam" id="PF04955">
    <property type="entry name" value="HupE_UreJ"/>
    <property type="match status" value="1"/>
</dbReference>
<evidence type="ECO:0000313" key="3">
    <source>
        <dbReference type="EMBL" id="NML15732.1"/>
    </source>
</evidence>
<evidence type="ECO:0000256" key="1">
    <source>
        <dbReference type="SAM" id="Phobius"/>
    </source>
</evidence>
<feature type="transmembrane region" description="Helical" evidence="1">
    <location>
        <begin position="118"/>
        <end position="136"/>
    </location>
</feature>
<feature type="signal peptide" evidence="2">
    <location>
        <begin position="1"/>
        <end position="25"/>
    </location>
</feature>
<organism evidence="3 4">
    <name type="scientific">Azohydromonas caseinilytica</name>
    <dbReference type="NCBI Taxonomy" id="2728836"/>
    <lineage>
        <taxon>Bacteria</taxon>
        <taxon>Pseudomonadati</taxon>
        <taxon>Pseudomonadota</taxon>
        <taxon>Betaproteobacteria</taxon>
        <taxon>Burkholderiales</taxon>
        <taxon>Sphaerotilaceae</taxon>
        <taxon>Azohydromonas</taxon>
    </lineage>
</organism>